<keyword evidence="4" id="KW-1185">Reference proteome</keyword>
<feature type="compositionally biased region" description="Polar residues" evidence="1">
    <location>
        <begin position="72"/>
        <end position="90"/>
    </location>
</feature>
<dbReference type="AlphaFoldDB" id="A0A420DKB4"/>
<feature type="chain" id="PRO_5019186180" evidence="2">
    <location>
        <begin position="24"/>
        <end position="110"/>
    </location>
</feature>
<evidence type="ECO:0000313" key="3">
    <source>
        <dbReference type="EMBL" id="RKE94638.1"/>
    </source>
</evidence>
<proteinExistence type="predicted"/>
<evidence type="ECO:0000256" key="1">
    <source>
        <dbReference type="SAM" id="MobiDB-lite"/>
    </source>
</evidence>
<name>A0A420DKB4_9RHOB</name>
<gene>
    <name evidence="3" type="ORF">C8N30_3769</name>
</gene>
<feature type="region of interest" description="Disordered" evidence="1">
    <location>
        <begin position="50"/>
        <end position="110"/>
    </location>
</feature>
<reference evidence="3 4" key="1">
    <citation type="submission" date="2018-09" db="EMBL/GenBank/DDBJ databases">
        <title>Genomic Encyclopedia of Archaeal and Bacterial Type Strains, Phase II (KMG-II): from individual species to whole genera.</title>
        <authorList>
            <person name="Goeker M."/>
        </authorList>
    </citation>
    <scope>NUCLEOTIDE SEQUENCE [LARGE SCALE GENOMIC DNA]</scope>
    <source>
        <strain evidence="3 4">DSM 11458</strain>
    </source>
</reference>
<evidence type="ECO:0000313" key="4">
    <source>
        <dbReference type="Proteomes" id="UP000284407"/>
    </source>
</evidence>
<protein>
    <submittedName>
        <fullName evidence="3">Uncharacterized protein</fullName>
    </submittedName>
</protein>
<organism evidence="3 4">
    <name type="scientific">Sulfitobacter guttiformis</name>
    <dbReference type="NCBI Taxonomy" id="74349"/>
    <lineage>
        <taxon>Bacteria</taxon>
        <taxon>Pseudomonadati</taxon>
        <taxon>Pseudomonadota</taxon>
        <taxon>Alphaproteobacteria</taxon>
        <taxon>Rhodobacterales</taxon>
        <taxon>Roseobacteraceae</taxon>
        <taxon>Sulfitobacter</taxon>
    </lineage>
</organism>
<dbReference type="EMBL" id="RAQK01000002">
    <property type="protein sequence ID" value="RKE94638.1"/>
    <property type="molecule type" value="Genomic_DNA"/>
</dbReference>
<keyword evidence="2" id="KW-0732">Signal</keyword>
<comment type="caution">
    <text evidence="3">The sequence shown here is derived from an EMBL/GenBank/DDBJ whole genome shotgun (WGS) entry which is preliminary data.</text>
</comment>
<dbReference type="Proteomes" id="UP000284407">
    <property type="component" value="Unassembled WGS sequence"/>
</dbReference>
<feature type="signal peptide" evidence="2">
    <location>
        <begin position="1"/>
        <end position="23"/>
    </location>
</feature>
<evidence type="ECO:0000256" key="2">
    <source>
        <dbReference type="SAM" id="SignalP"/>
    </source>
</evidence>
<accession>A0A420DKB4</accession>
<sequence>MFRTICGGIGLFLTLGTTAPVAAQDVRVKQLSVRSTAFVRQAPPQAFSVRQRRTVVPVPRQGATQEPAPRQSGGSQTTSQMRINDFSQLGRSDRFSIPSVREGVRITQNP</sequence>